<keyword evidence="2" id="KW-0812">Transmembrane</keyword>
<evidence type="ECO:0000313" key="4">
    <source>
        <dbReference type="Proteomes" id="UP000192902"/>
    </source>
</evidence>
<organism evidence="3 4">
    <name type="scientific">Campylobacter cuniculorum DSM 23162 = LMG 24588</name>
    <dbReference type="NCBI Taxonomy" id="1121267"/>
    <lineage>
        <taxon>Bacteria</taxon>
        <taxon>Pseudomonadati</taxon>
        <taxon>Campylobacterota</taxon>
        <taxon>Epsilonproteobacteria</taxon>
        <taxon>Campylobacterales</taxon>
        <taxon>Campylobacteraceae</taxon>
        <taxon>Campylobacter</taxon>
    </lineage>
</organism>
<gene>
    <name evidence="3" type="ORF">CCUN_1651</name>
</gene>
<sequence>MFQVVVFQAFLEKLLRDFSNKEERMRPENYVAFFTVCGFFIGLAFSIISIDEAFDICAFTLFITFMFYVFIHIAIMNFVDIKKISGRIFNKGDYEKTSNNIINDLVIREKKIDLILEKLNEEREELRKNEIKERRRNARKTAA</sequence>
<feature type="transmembrane region" description="Helical" evidence="2">
    <location>
        <begin position="56"/>
        <end position="79"/>
    </location>
</feature>
<evidence type="ECO:0000313" key="3">
    <source>
        <dbReference type="EMBL" id="ARJ57230.1"/>
    </source>
</evidence>
<dbReference type="STRING" id="1121267.CCUN_1651"/>
<keyword evidence="2" id="KW-1133">Transmembrane helix</keyword>
<dbReference type="eggNOG" id="ENOG50309QF">
    <property type="taxonomic scope" value="Bacteria"/>
</dbReference>
<evidence type="ECO:0000256" key="1">
    <source>
        <dbReference type="SAM" id="Coils"/>
    </source>
</evidence>
<evidence type="ECO:0000256" key="2">
    <source>
        <dbReference type="SAM" id="Phobius"/>
    </source>
</evidence>
<feature type="transmembrane region" description="Helical" evidence="2">
    <location>
        <begin position="30"/>
        <end position="50"/>
    </location>
</feature>
<dbReference type="KEGG" id="ccun:CCUN_1651"/>
<reference evidence="3 4" key="1">
    <citation type="submission" date="2017-04" db="EMBL/GenBank/DDBJ databases">
        <title>Complete genome sequence of the Campylobacter cuniculorum type strain LMG24588.</title>
        <authorList>
            <person name="Miller W.G."/>
            <person name="Yee E."/>
            <person name="Revez J."/>
            <person name="Bono J.L."/>
            <person name="Rossi M."/>
        </authorList>
    </citation>
    <scope>NUCLEOTIDE SEQUENCE [LARGE SCALE GENOMIC DNA]</scope>
    <source>
        <strain evidence="3 4">LMG 24588</strain>
    </source>
</reference>
<keyword evidence="1" id="KW-0175">Coiled coil</keyword>
<dbReference type="EMBL" id="CP020867">
    <property type="protein sequence ID" value="ARJ57230.1"/>
    <property type="molecule type" value="Genomic_DNA"/>
</dbReference>
<keyword evidence="2" id="KW-0472">Membrane</keyword>
<dbReference type="Proteomes" id="UP000192902">
    <property type="component" value="Chromosome"/>
</dbReference>
<protein>
    <submittedName>
        <fullName evidence="3">Putative membrane protein</fullName>
    </submittedName>
</protein>
<dbReference type="AlphaFoldDB" id="A0A1W6BYW5"/>
<feature type="coiled-coil region" evidence="1">
    <location>
        <begin position="109"/>
        <end position="141"/>
    </location>
</feature>
<name>A0A1W6BYW5_9BACT</name>
<proteinExistence type="predicted"/>
<accession>A0A1W6BYW5</accession>